<evidence type="ECO:0000313" key="5">
    <source>
        <dbReference type="Proteomes" id="UP001642520"/>
    </source>
</evidence>
<keyword evidence="3" id="KW-0732">Signal</keyword>
<sequence length="107" mass="11500">MKIIIAFTALAAVALAAPPLSPQETVLVRETPSDNVGLGNYNYAYQLSDGQTKQESAEVVNAGTDDQFLKVQGSYSFADPNTNVVYTVNYVADETGFHPQGEHLPHA</sequence>
<feature type="chain" id="PRO_5045273553" description="Larval cuticle protein 8" evidence="3">
    <location>
        <begin position="17"/>
        <end position="107"/>
    </location>
</feature>
<evidence type="ECO:0000256" key="2">
    <source>
        <dbReference type="PROSITE-ProRule" id="PRU00497"/>
    </source>
</evidence>
<evidence type="ECO:0000256" key="1">
    <source>
        <dbReference type="ARBA" id="ARBA00022460"/>
    </source>
</evidence>
<dbReference type="Pfam" id="PF00379">
    <property type="entry name" value="Chitin_bind_4"/>
    <property type="match status" value="1"/>
</dbReference>
<dbReference type="PANTHER" id="PTHR10380:SF218">
    <property type="entry name" value="ADULT CUTICLE PROTEIN 65AA-RELATED"/>
    <property type="match status" value="1"/>
</dbReference>
<keyword evidence="1 2" id="KW-0193">Cuticle</keyword>
<evidence type="ECO:0008006" key="6">
    <source>
        <dbReference type="Google" id="ProtNLM"/>
    </source>
</evidence>
<feature type="signal peptide" evidence="3">
    <location>
        <begin position="1"/>
        <end position="16"/>
    </location>
</feature>
<reference evidence="4 5" key="1">
    <citation type="submission" date="2024-08" db="EMBL/GenBank/DDBJ databases">
        <authorList>
            <person name="Will J Nash"/>
            <person name="Angela Man"/>
            <person name="Seanna McTaggart"/>
            <person name="Kendall Baker"/>
            <person name="Tom Barker"/>
            <person name="Leah Catchpole"/>
            <person name="Alex Durrant"/>
            <person name="Karim Gharbi"/>
            <person name="Naomi Irish"/>
            <person name="Gemy Kaithakottil"/>
            <person name="Debby Ku"/>
            <person name="Aaliyah Providence"/>
            <person name="Felix Shaw"/>
            <person name="David Swarbreck"/>
            <person name="Chris Watkins"/>
            <person name="Ann M. McCartney"/>
            <person name="Giulio Formenti"/>
            <person name="Alice Mouton"/>
            <person name="Noel Vella"/>
            <person name="Bjorn M von Reumont"/>
            <person name="Adriana Vella"/>
            <person name="Wilfried Haerty"/>
        </authorList>
    </citation>
    <scope>NUCLEOTIDE SEQUENCE [LARGE SCALE GENOMIC DNA]</scope>
</reference>
<comment type="caution">
    <text evidence="4">The sequence shown here is derived from an EMBL/GenBank/DDBJ whole genome shotgun (WGS) entry which is preliminary data.</text>
</comment>
<dbReference type="EMBL" id="CAXAJV020001293">
    <property type="protein sequence ID" value="CAL7944306.1"/>
    <property type="molecule type" value="Genomic_DNA"/>
</dbReference>
<dbReference type="PROSITE" id="PS51155">
    <property type="entry name" value="CHIT_BIND_RR_2"/>
    <property type="match status" value="1"/>
</dbReference>
<dbReference type="PANTHER" id="PTHR10380">
    <property type="entry name" value="CUTICLE PROTEIN"/>
    <property type="match status" value="1"/>
</dbReference>
<proteinExistence type="predicted"/>
<gene>
    <name evidence="4" type="ORF">XYLVIOL_LOCUS6585</name>
</gene>
<dbReference type="InterPro" id="IPR050468">
    <property type="entry name" value="Cuticle_Struct_Prot"/>
</dbReference>
<accession>A0ABP1NTE0</accession>
<organism evidence="4 5">
    <name type="scientific">Xylocopa violacea</name>
    <name type="common">Violet carpenter bee</name>
    <name type="synonym">Apis violacea</name>
    <dbReference type="NCBI Taxonomy" id="135666"/>
    <lineage>
        <taxon>Eukaryota</taxon>
        <taxon>Metazoa</taxon>
        <taxon>Ecdysozoa</taxon>
        <taxon>Arthropoda</taxon>
        <taxon>Hexapoda</taxon>
        <taxon>Insecta</taxon>
        <taxon>Pterygota</taxon>
        <taxon>Neoptera</taxon>
        <taxon>Endopterygota</taxon>
        <taxon>Hymenoptera</taxon>
        <taxon>Apocrita</taxon>
        <taxon>Aculeata</taxon>
        <taxon>Apoidea</taxon>
        <taxon>Anthophila</taxon>
        <taxon>Apidae</taxon>
        <taxon>Xylocopa</taxon>
        <taxon>Xylocopa</taxon>
    </lineage>
</organism>
<dbReference type="Proteomes" id="UP001642520">
    <property type="component" value="Unassembled WGS sequence"/>
</dbReference>
<dbReference type="InterPro" id="IPR000618">
    <property type="entry name" value="Insect_cuticle"/>
</dbReference>
<evidence type="ECO:0000313" key="4">
    <source>
        <dbReference type="EMBL" id="CAL7944306.1"/>
    </source>
</evidence>
<name>A0ABP1NTE0_XYLVO</name>
<protein>
    <recommendedName>
        <fullName evidence="6">Larval cuticle protein 8</fullName>
    </recommendedName>
</protein>
<evidence type="ECO:0000256" key="3">
    <source>
        <dbReference type="SAM" id="SignalP"/>
    </source>
</evidence>
<keyword evidence="5" id="KW-1185">Reference proteome</keyword>